<protein>
    <submittedName>
        <fullName evidence="4">L-amino acid N-acyltransferase YncA</fullName>
    </submittedName>
</protein>
<dbReference type="InterPro" id="IPR050832">
    <property type="entry name" value="Bact_Acetyltransf"/>
</dbReference>
<dbReference type="GO" id="GO:0016747">
    <property type="term" value="F:acyltransferase activity, transferring groups other than amino-acyl groups"/>
    <property type="evidence" value="ECO:0007669"/>
    <property type="project" value="InterPro"/>
</dbReference>
<dbReference type="SUPFAM" id="SSF55729">
    <property type="entry name" value="Acyl-CoA N-acyltransferases (Nat)"/>
    <property type="match status" value="1"/>
</dbReference>
<dbReference type="Proteomes" id="UP000252585">
    <property type="component" value="Unassembled WGS sequence"/>
</dbReference>
<dbReference type="CDD" id="cd04301">
    <property type="entry name" value="NAT_SF"/>
    <property type="match status" value="1"/>
</dbReference>
<keyword evidence="1 4" id="KW-0808">Transferase</keyword>
<dbReference type="EMBL" id="QPJJ01000007">
    <property type="protein sequence ID" value="RCW69641.1"/>
    <property type="molecule type" value="Genomic_DNA"/>
</dbReference>
<keyword evidence="5" id="KW-1185">Reference proteome</keyword>
<dbReference type="InterPro" id="IPR016181">
    <property type="entry name" value="Acyl_CoA_acyltransferase"/>
</dbReference>
<keyword evidence="2 4" id="KW-0012">Acyltransferase</keyword>
<dbReference type="Gene3D" id="3.40.630.30">
    <property type="match status" value="1"/>
</dbReference>
<feature type="domain" description="N-acetyltransferase" evidence="3">
    <location>
        <begin position="4"/>
        <end position="171"/>
    </location>
</feature>
<reference evidence="4 5" key="1">
    <citation type="submission" date="2018-07" db="EMBL/GenBank/DDBJ databases">
        <title>Genomic Encyclopedia of Type Strains, Phase IV (KMG-IV): sequencing the most valuable type-strain genomes for metagenomic binning, comparative biology and taxonomic classification.</title>
        <authorList>
            <person name="Goeker M."/>
        </authorList>
    </citation>
    <scope>NUCLEOTIDE SEQUENCE [LARGE SCALE GENOMIC DNA]</scope>
    <source>
        <strain evidence="4 5">DSM 27696</strain>
    </source>
</reference>
<dbReference type="PROSITE" id="PS51186">
    <property type="entry name" value="GNAT"/>
    <property type="match status" value="1"/>
</dbReference>
<proteinExistence type="predicted"/>
<dbReference type="PANTHER" id="PTHR43877">
    <property type="entry name" value="AMINOALKYLPHOSPHONATE N-ACETYLTRANSFERASE-RELATED-RELATED"/>
    <property type="match status" value="1"/>
</dbReference>
<evidence type="ECO:0000256" key="2">
    <source>
        <dbReference type="ARBA" id="ARBA00023315"/>
    </source>
</evidence>
<dbReference type="InterPro" id="IPR000182">
    <property type="entry name" value="GNAT_dom"/>
</dbReference>
<evidence type="ECO:0000259" key="3">
    <source>
        <dbReference type="PROSITE" id="PS51186"/>
    </source>
</evidence>
<name>A0A368XNS2_9BACI</name>
<evidence type="ECO:0000313" key="4">
    <source>
        <dbReference type="EMBL" id="RCW69641.1"/>
    </source>
</evidence>
<dbReference type="Pfam" id="PF00583">
    <property type="entry name" value="Acetyltransf_1"/>
    <property type="match status" value="1"/>
</dbReference>
<evidence type="ECO:0000256" key="1">
    <source>
        <dbReference type="ARBA" id="ARBA00022679"/>
    </source>
</evidence>
<accession>A0A368XNS2</accession>
<dbReference type="AlphaFoldDB" id="A0A368XNS2"/>
<evidence type="ECO:0000313" key="5">
    <source>
        <dbReference type="Proteomes" id="UP000252585"/>
    </source>
</evidence>
<sequence>MMIQKIRAATKEDKVAIAEVHVQSWKATYQDLINEQDISNTTVDHRITLWETVLSLPKERQPVFVMEVAGQIIGFISGGSERTKRFGIDGEIYAIYLLPEFQQKGMGRELLRTFAEEMDKLGYRSLLVWVLTQNPSNQFYIKYGAEKIEEEATTIGEGTYQETAYGFKDIRKLLNNLKV</sequence>
<organism evidence="4 5">
    <name type="scientific">Saliterribacillus persicus</name>
    <dbReference type="NCBI Taxonomy" id="930114"/>
    <lineage>
        <taxon>Bacteria</taxon>
        <taxon>Bacillati</taxon>
        <taxon>Bacillota</taxon>
        <taxon>Bacilli</taxon>
        <taxon>Bacillales</taxon>
        <taxon>Bacillaceae</taxon>
        <taxon>Saliterribacillus</taxon>
    </lineage>
</organism>
<comment type="caution">
    <text evidence="4">The sequence shown here is derived from an EMBL/GenBank/DDBJ whole genome shotgun (WGS) entry which is preliminary data.</text>
</comment>
<gene>
    <name evidence="4" type="ORF">DFR57_10729</name>
</gene>